<sequence>MDCLPVLPPFVVDFNIVDEQGNDVFFGENSKYIIDDFKIVRKVNGEHLNLPFTVRDKEPKFLKLTVPPSQGDTCYLVFSTNDIDTLVYFGSKIREIECMGLRLDSIIVNNKKIENDVNGVYYLSK</sequence>
<name>A0ABR7YU45_9SPHI</name>
<dbReference type="RefSeq" id="WP_190995554.1">
    <property type="nucleotide sequence ID" value="NZ_JACOIK010000014.1"/>
</dbReference>
<comment type="caution">
    <text evidence="1">The sequence shown here is derived from an EMBL/GenBank/DDBJ whole genome shotgun (WGS) entry which is preliminary data.</text>
</comment>
<keyword evidence="2" id="KW-1185">Reference proteome</keyword>
<reference evidence="1 2" key="1">
    <citation type="submission" date="2020-08" db="EMBL/GenBank/DDBJ databases">
        <title>Sphingobacterium sp. DN00404 isolated from aquaculture water.</title>
        <authorList>
            <person name="Zhang M."/>
        </authorList>
    </citation>
    <scope>NUCLEOTIDE SEQUENCE [LARGE SCALE GENOMIC DNA]</scope>
    <source>
        <strain evidence="1 2">DN00404</strain>
    </source>
</reference>
<evidence type="ECO:0000313" key="1">
    <source>
        <dbReference type="EMBL" id="MBD1434686.1"/>
    </source>
</evidence>
<dbReference type="EMBL" id="JACOIK010000014">
    <property type="protein sequence ID" value="MBD1434686.1"/>
    <property type="molecule type" value="Genomic_DNA"/>
</dbReference>
<gene>
    <name evidence="1" type="ORF">H8B06_17810</name>
</gene>
<evidence type="ECO:0000313" key="2">
    <source>
        <dbReference type="Proteomes" id="UP000602759"/>
    </source>
</evidence>
<proteinExistence type="predicted"/>
<dbReference type="Proteomes" id="UP000602759">
    <property type="component" value="Unassembled WGS sequence"/>
</dbReference>
<organism evidence="1 2">
    <name type="scientific">Sphingobacterium micropteri</name>
    <dbReference type="NCBI Taxonomy" id="2763501"/>
    <lineage>
        <taxon>Bacteria</taxon>
        <taxon>Pseudomonadati</taxon>
        <taxon>Bacteroidota</taxon>
        <taxon>Sphingobacteriia</taxon>
        <taxon>Sphingobacteriales</taxon>
        <taxon>Sphingobacteriaceae</taxon>
        <taxon>Sphingobacterium</taxon>
    </lineage>
</organism>
<protein>
    <submittedName>
        <fullName evidence="1">Uncharacterized protein</fullName>
    </submittedName>
</protein>
<accession>A0ABR7YU45</accession>